<comment type="caution">
    <text evidence="2">The sequence shown here is derived from an EMBL/GenBank/DDBJ whole genome shotgun (WGS) entry which is preliminary data.</text>
</comment>
<proteinExistence type="predicted"/>
<keyword evidence="3" id="KW-1185">Reference proteome</keyword>
<gene>
    <name evidence="2" type="ORF">PMIN01_02487</name>
</gene>
<reference evidence="2" key="1">
    <citation type="journal article" date="2020" name="Mol. Plant Microbe Interact.">
        <title>Genome Sequence of the Biocontrol Agent Coniothyrium minitans strain Conio (IMI 134523).</title>
        <authorList>
            <person name="Patel D."/>
            <person name="Shittu T.A."/>
            <person name="Baroncelli R."/>
            <person name="Muthumeenakshi S."/>
            <person name="Osborne T.H."/>
            <person name="Janganan T.K."/>
            <person name="Sreenivasaprasad S."/>
        </authorList>
    </citation>
    <scope>NUCLEOTIDE SEQUENCE</scope>
    <source>
        <strain evidence="2">Conio</strain>
    </source>
</reference>
<dbReference type="EMBL" id="WJXW01000002">
    <property type="protein sequence ID" value="KAF9739853.1"/>
    <property type="molecule type" value="Genomic_DNA"/>
</dbReference>
<evidence type="ECO:0000256" key="1">
    <source>
        <dbReference type="SAM" id="MobiDB-lite"/>
    </source>
</evidence>
<name>A0A9P6KUE5_9PLEO</name>
<protein>
    <submittedName>
        <fullName evidence="2">Uncharacterized protein</fullName>
    </submittedName>
</protein>
<dbReference type="Proteomes" id="UP000756921">
    <property type="component" value="Unassembled WGS sequence"/>
</dbReference>
<accession>A0A9P6KUE5</accession>
<dbReference type="AlphaFoldDB" id="A0A9P6KUE5"/>
<organism evidence="2 3">
    <name type="scientific">Paraphaeosphaeria minitans</name>
    <dbReference type="NCBI Taxonomy" id="565426"/>
    <lineage>
        <taxon>Eukaryota</taxon>
        <taxon>Fungi</taxon>
        <taxon>Dikarya</taxon>
        <taxon>Ascomycota</taxon>
        <taxon>Pezizomycotina</taxon>
        <taxon>Dothideomycetes</taxon>
        <taxon>Pleosporomycetidae</taxon>
        <taxon>Pleosporales</taxon>
        <taxon>Massarineae</taxon>
        <taxon>Didymosphaeriaceae</taxon>
        <taxon>Paraphaeosphaeria</taxon>
    </lineage>
</organism>
<feature type="compositionally biased region" description="Polar residues" evidence="1">
    <location>
        <begin position="94"/>
        <end position="111"/>
    </location>
</feature>
<evidence type="ECO:0000313" key="3">
    <source>
        <dbReference type="Proteomes" id="UP000756921"/>
    </source>
</evidence>
<evidence type="ECO:0000313" key="2">
    <source>
        <dbReference type="EMBL" id="KAF9739853.1"/>
    </source>
</evidence>
<sequence>MGNLPPPLPREDGMLQAQSRRLVPFIAGIGKQAVQGQWRRCGAAGAAALLLAAALSYRRCKFPVVSSATVFDAPRSRSRSAMPAHISHMAMAAQPSTGPHWQQQRCHLSTR</sequence>
<feature type="region of interest" description="Disordered" evidence="1">
    <location>
        <begin position="91"/>
        <end position="111"/>
    </location>
</feature>